<evidence type="ECO:0000313" key="2">
    <source>
        <dbReference type="EMBL" id="CAB4535407.1"/>
    </source>
</evidence>
<name>A0A6J6B9V0_9ZZZZ</name>
<evidence type="ECO:0000256" key="1">
    <source>
        <dbReference type="SAM" id="Coils"/>
    </source>
</evidence>
<dbReference type="Pfam" id="PF03993">
    <property type="entry name" value="DUF349"/>
    <property type="match status" value="3"/>
</dbReference>
<proteinExistence type="predicted"/>
<reference evidence="2" key="1">
    <citation type="submission" date="2020-05" db="EMBL/GenBank/DDBJ databases">
        <authorList>
            <person name="Chiriac C."/>
            <person name="Salcher M."/>
            <person name="Ghai R."/>
            <person name="Kavagutti S V."/>
        </authorList>
    </citation>
    <scope>NUCLEOTIDE SEQUENCE</scope>
</reference>
<dbReference type="AlphaFoldDB" id="A0A6J6B9V0"/>
<dbReference type="InterPro" id="IPR007139">
    <property type="entry name" value="DUF349"/>
</dbReference>
<dbReference type="EMBL" id="CAEZSH010000034">
    <property type="protein sequence ID" value="CAB4535407.1"/>
    <property type="molecule type" value="Genomic_DNA"/>
</dbReference>
<gene>
    <name evidence="2" type="ORF">UFOPK1410_00421</name>
</gene>
<feature type="coiled-coil region" evidence="1">
    <location>
        <begin position="325"/>
        <end position="398"/>
    </location>
</feature>
<accession>A0A6J6B9V0</accession>
<keyword evidence="1" id="KW-0175">Coiled coil</keyword>
<protein>
    <submittedName>
        <fullName evidence="2">Unannotated protein</fullName>
    </submittedName>
</protein>
<sequence>MSTTPFGHADSDGNVFIVEAGVERKVGQMPGKSAEEALSFFMRKFDDLATQVRILEQRVASGADIESVEKSHAKISGELVGANVVGDLEALQKRVAALVPAFDSLREAKKAASAAASAESLAKREELVTKAEALANADHSKTIWKTASVEFAALFDAWQASQKSGARVTKAEADALWKRFSAARTKFESAKRAFFAQADAASKEAKSKKVALVEAAEKLATSSDDKSAEYRKLLDAWKASGRSNSKADDTLWLRFKAAGDIVYQAKAAKNAEMAQDFAAAKTAKLALLEEAKKIDPAKNLADAKRALADIQKRWEKAGKVAREDMRSLEDGIKSVEKRVREFESEQWRKSDPATKARTNSVLEQLETSIAKLESELTAAQASKDARKIESAKQALDARKAWLEVVKASA</sequence>
<organism evidence="2">
    <name type="scientific">freshwater metagenome</name>
    <dbReference type="NCBI Taxonomy" id="449393"/>
    <lineage>
        <taxon>unclassified sequences</taxon>
        <taxon>metagenomes</taxon>
        <taxon>ecological metagenomes</taxon>
    </lineage>
</organism>